<proteinExistence type="predicted"/>
<gene>
    <name evidence="3" type="primary">LOC106011778</name>
</gene>
<evidence type="ECO:0000313" key="2">
    <source>
        <dbReference type="Proteomes" id="UP000694888"/>
    </source>
</evidence>
<accession>A0ABM1A002</accession>
<evidence type="ECO:0000256" key="1">
    <source>
        <dbReference type="SAM" id="MobiDB-lite"/>
    </source>
</evidence>
<sequence>MLQSKSDDPYVALMNYRSTPLQQGQSPAELLMGRKIRTRVPIFPEKLVPKGGERQVVRKIDATFRQRHKQDYDRRHCAKLMSDLSKGQPVWVKTPRDAKATVVERSRDRSYLLKTDNGLKVRNRHQTRLKTEGDDSNHLVIPRESSMLPHHQPELPAESLESDTTLHDTSTTSDYITKSGRHVRPPQRLRLVGEVSAVYSVYKFSEL</sequence>
<protein>
    <submittedName>
        <fullName evidence="3">Uncharacterized protein LOC106011778</fullName>
    </submittedName>
</protein>
<dbReference type="InterPro" id="IPR050951">
    <property type="entry name" value="Retrovirus_Pol_polyprotein"/>
</dbReference>
<dbReference type="PANTHER" id="PTHR37984">
    <property type="entry name" value="PROTEIN CBG26694"/>
    <property type="match status" value="1"/>
</dbReference>
<reference evidence="3" key="1">
    <citation type="submission" date="2025-08" db="UniProtKB">
        <authorList>
            <consortium name="RefSeq"/>
        </authorList>
    </citation>
    <scope>IDENTIFICATION</scope>
</reference>
<dbReference type="PANTHER" id="PTHR37984:SF9">
    <property type="entry name" value="INTEGRASE CATALYTIC DOMAIN-CONTAINING PROTEIN"/>
    <property type="match status" value="1"/>
</dbReference>
<dbReference type="Proteomes" id="UP000694888">
    <property type="component" value="Unplaced"/>
</dbReference>
<name>A0ABM1A002_APLCA</name>
<evidence type="ECO:0000313" key="3">
    <source>
        <dbReference type="RefSeq" id="XP_012938043.1"/>
    </source>
</evidence>
<dbReference type="RefSeq" id="XP_012938043.1">
    <property type="nucleotide sequence ID" value="XM_013082589.1"/>
</dbReference>
<dbReference type="GeneID" id="106011778"/>
<keyword evidence="2" id="KW-1185">Reference proteome</keyword>
<organism evidence="2 3">
    <name type="scientific">Aplysia californica</name>
    <name type="common">California sea hare</name>
    <dbReference type="NCBI Taxonomy" id="6500"/>
    <lineage>
        <taxon>Eukaryota</taxon>
        <taxon>Metazoa</taxon>
        <taxon>Spiralia</taxon>
        <taxon>Lophotrochozoa</taxon>
        <taxon>Mollusca</taxon>
        <taxon>Gastropoda</taxon>
        <taxon>Heterobranchia</taxon>
        <taxon>Euthyneura</taxon>
        <taxon>Tectipleura</taxon>
        <taxon>Aplysiida</taxon>
        <taxon>Aplysioidea</taxon>
        <taxon>Aplysiidae</taxon>
        <taxon>Aplysia</taxon>
    </lineage>
</organism>
<feature type="region of interest" description="Disordered" evidence="1">
    <location>
        <begin position="145"/>
        <end position="181"/>
    </location>
</feature>